<dbReference type="HOGENOM" id="CLU_216750_0_0_0"/>
<organism evidence="2 3">
    <name type="scientific">Chloroflexus aggregans (strain MD-66 / DSM 9485)</name>
    <dbReference type="NCBI Taxonomy" id="326427"/>
    <lineage>
        <taxon>Bacteria</taxon>
        <taxon>Bacillati</taxon>
        <taxon>Chloroflexota</taxon>
        <taxon>Chloroflexia</taxon>
        <taxon>Chloroflexales</taxon>
        <taxon>Chloroflexineae</taxon>
        <taxon>Chloroflexaceae</taxon>
        <taxon>Chloroflexus</taxon>
    </lineage>
</organism>
<protein>
    <submittedName>
        <fullName evidence="2">Uncharacterized protein</fullName>
    </submittedName>
</protein>
<dbReference type="Proteomes" id="UP000002508">
    <property type="component" value="Chromosome"/>
</dbReference>
<keyword evidence="1" id="KW-0472">Membrane</keyword>
<keyword evidence="1" id="KW-0812">Transmembrane</keyword>
<feature type="transmembrane region" description="Helical" evidence="1">
    <location>
        <begin position="7"/>
        <end position="28"/>
    </location>
</feature>
<gene>
    <name evidence="2" type="ordered locus">Cagg_2950</name>
</gene>
<keyword evidence="1" id="KW-1133">Transmembrane helix</keyword>
<reference evidence="2" key="1">
    <citation type="submission" date="2008-12" db="EMBL/GenBank/DDBJ databases">
        <title>Complete sequence of Chloroflexus aggregans DSM 9485.</title>
        <authorList>
            <consortium name="US DOE Joint Genome Institute"/>
            <person name="Lucas S."/>
            <person name="Copeland A."/>
            <person name="Lapidus A."/>
            <person name="Glavina del Rio T."/>
            <person name="Dalin E."/>
            <person name="Tice H."/>
            <person name="Pitluck S."/>
            <person name="Foster B."/>
            <person name="Larimer F."/>
            <person name="Land M."/>
            <person name="Hauser L."/>
            <person name="Kyrpides N."/>
            <person name="Mikhailova N."/>
            <person name="Bryant D."/>
            <person name="Richardson P."/>
        </authorList>
    </citation>
    <scope>NUCLEOTIDE SEQUENCE</scope>
    <source>
        <strain evidence="2">DSM 9485</strain>
    </source>
</reference>
<dbReference type="STRING" id="326427.Cagg_2950"/>
<evidence type="ECO:0000256" key="1">
    <source>
        <dbReference type="SAM" id="Phobius"/>
    </source>
</evidence>
<evidence type="ECO:0000313" key="2">
    <source>
        <dbReference type="EMBL" id="ACL25810.1"/>
    </source>
</evidence>
<name>B8G677_CHLAD</name>
<dbReference type="AlphaFoldDB" id="B8G677"/>
<proteinExistence type="predicted"/>
<evidence type="ECO:0000313" key="3">
    <source>
        <dbReference type="Proteomes" id="UP000002508"/>
    </source>
</evidence>
<dbReference type="EMBL" id="CP001337">
    <property type="protein sequence ID" value="ACL25810.1"/>
    <property type="molecule type" value="Genomic_DNA"/>
</dbReference>
<keyword evidence="3" id="KW-1185">Reference proteome</keyword>
<dbReference type="RefSeq" id="WP_015941666.1">
    <property type="nucleotide sequence ID" value="NC_011831.1"/>
</dbReference>
<dbReference type="KEGG" id="cag:Cagg_2950"/>
<accession>B8G677</accession>
<sequence>MEIIPTLLKYTFVAAVAVEGVLILRAIITLAREKACATATPSSTVEE</sequence>